<name>A0A1T2XMG6_9BACL</name>
<dbReference type="Pfam" id="PF04203">
    <property type="entry name" value="Sortase"/>
    <property type="match status" value="1"/>
</dbReference>
<gene>
    <name evidence="3" type="ORF">BVG16_01285</name>
</gene>
<evidence type="ECO:0000313" key="4">
    <source>
        <dbReference type="Proteomes" id="UP000190188"/>
    </source>
</evidence>
<dbReference type="SUPFAM" id="SSF63817">
    <property type="entry name" value="Sortase"/>
    <property type="match status" value="1"/>
</dbReference>
<dbReference type="GO" id="GO:0016787">
    <property type="term" value="F:hydrolase activity"/>
    <property type="evidence" value="ECO:0007669"/>
    <property type="project" value="UniProtKB-KW"/>
</dbReference>
<comment type="caution">
    <text evidence="3">The sequence shown here is derived from an EMBL/GenBank/DDBJ whole genome shotgun (WGS) entry which is preliminary data.</text>
</comment>
<dbReference type="AlphaFoldDB" id="A0A1T2XMG6"/>
<protein>
    <submittedName>
        <fullName evidence="3">Sortase</fullName>
    </submittedName>
</protein>
<keyword evidence="1" id="KW-0378">Hydrolase</keyword>
<evidence type="ECO:0000256" key="1">
    <source>
        <dbReference type="ARBA" id="ARBA00022801"/>
    </source>
</evidence>
<proteinExistence type="predicted"/>
<evidence type="ECO:0000313" key="3">
    <source>
        <dbReference type="EMBL" id="OPA81008.1"/>
    </source>
</evidence>
<dbReference type="Gene3D" id="2.40.260.10">
    <property type="entry name" value="Sortase"/>
    <property type="match status" value="1"/>
</dbReference>
<sequence length="219" mass="24860">MKYKMMSVLLIVIGIIVFSYPKLSEWVDDWQQQRLLTAWHNSLRNIDAGDDVPGANETNGRDELPNEQTILDRATMQASTESKLANQQQNIEGILIIDKIDLKLPILYGATNKNMKTSVAQIEKTGKPGEVGNLAIAGHRNRTYGRNFNRLDEMEKGDTIEVETENQQFQYVVTEKFTVKPDEVWVLEPQGHGQEITLVTCEPMVNPTHRLIIKGKILE</sequence>
<dbReference type="InterPro" id="IPR042000">
    <property type="entry name" value="Sortase_D_2"/>
</dbReference>
<accession>A0A1T2XMG6</accession>
<feature type="active site" description="Proton donor/acceptor" evidence="2">
    <location>
        <position position="139"/>
    </location>
</feature>
<dbReference type="STRING" id="1324314.BVG16_01285"/>
<keyword evidence="4" id="KW-1185">Reference proteome</keyword>
<dbReference type="Proteomes" id="UP000190188">
    <property type="component" value="Unassembled WGS sequence"/>
</dbReference>
<dbReference type="InterPro" id="IPR023365">
    <property type="entry name" value="Sortase_dom-sf"/>
</dbReference>
<organism evidence="3 4">
    <name type="scientific">Paenibacillus selenitireducens</name>
    <dbReference type="NCBI Taxonomy" id="1324314"/>
    <lineage>
        <taxon>Bacteria</taxon>
        <taxon>Bacillati</taxon>
        <taxon>Bacillota</taxon>
        <taxon>Bacilli</taxon>
        <taxon>Bacillales</taxon>
        <taxon>Paenibacillaceae</taxon>
        <taxon>Paenibacillus</taxon>
    </lineage>
</organism>
<evidence type="ECO:0000256" key="2">
    <source>
        <dbReference type="PIRSR" id="PIRSR605754-1"/>
    </source>
</evidence>
<reference evidence="3 4" key="1">
    <citation type="submission" date="2017-01" db="EMBL/GenBank/DDBJ databases">
        <title>Genome analysis of Paenibacillus selenitrireducens ES3-24.</title>
        <authorList>
            <person name="Xu D."/>
            <person name="Yao R."/>
            <person name="Zheng S."/>
        </authorList>
    </citation>
    <scope>NUCLEOTIDE SEQUENCE [LARGE SCALE GENOMIC DNA]</scope>
    <source>
        <strain evidence="3 4">ES3-24</strain>
    </source>
</reference>
<feature type="active site" description="Acyl-thioester intermediate" evidence="2">
    <location>
        <position position="201"/>
    </location>
</feature>
<dbReference type="InterPro" id="IPR005754">
    <property type="entry name" value="Sortase"/>
</dbReference>
<dbReference type="NCBIfam" id="TIGR01076">
    <property type="entry name" value="sortase_fam"/>
    <property type="match status" value="1"/>
</dbReference>
<dbReference type="CDD" id="cd06166">
    <property type="entry name" value="Sortase_D_2"/>
    <property type="match status" value="1"/>
</dbReference>
<dbReference type="OrthoDB" id="154054at2"/>
<dbReference type="EMBL" id="MSZX01000001">
    <property type="protein sequence ID" value="OPA81008.1"/>
    <property type="molecule type" value="Genomic_DNA"/>
</dbReference>
<dbReference type="RefSeq" id="WP_078496731.1">
    <property type="nucleotide sequence ID" value="NZ_MSZX01000001.1"/>
</dbReference>